<evidence type="ECO:0000313" key="2">
    <source>
        <dbReference type="Proteomes" id="UP001219934"/>
    </source>
</evidence>
<accession>A0AAD6FBF6</accession>
<proteinExistence type="predicted"/>
<dbReference type="Proteomes" id="UP001219934">
    <property type="component" value="Unassembled WGS sequence"/>
</dbReference>
<feature type="non-terminal residue" evidence="1">
    <location>
        <position position="71"/>
    </location>
</feature>
<keyword evidence="2" id="KW-1185">Reference proteome</keyword>
<dbReference type="EMBL" id="JAPTMU010000017">
    <property type="protein sequence ID" value="KAJ4928739.1"/>
    <property type="molecule type" value="Genomic_DNA"/>
</dbReference>
<reference evidence="1" key="1">
    <citation type="submission" date="2022-11" db="EMBL/GenBank/DDBJ databases">
        <title>Chromosome-level genome of Pogonophryne albipinna.</title>
        <authorList>
            <person name="Jo E."/>
        </authorList>
    </citation>
    <scope>NUCLEOTIDE SEQUENCE</scope>
    <source>
        <strain evidence="1">SGF0006</strain>
        <tissue evidence="1">Muscle</tissue>
    </source>
</reference>
<protein>
    <submittedName>
        <fullName evidence="1">Uncharacterized protein</fullName>
    </submittedName>
</protein>
<sequence>IQCGLWGSSSCEQAVTELLQRAALARRPSEGGLTFVAAPPTFSRSPVQLSFLSREWFLSQPAHDPFVAHTR</sequence>
<comment type="caution">
    <text evidence="1">The sequence shown here is derived from an EMBL/GenBank/DDBJ whole genome shotgun (WGS) entry which is preliminary data.</text>
</comment>
<gene>
    <name evidence="1" type="ORF">JOQ06_004365</name>
</gene>
<organism evidence="1 2">
    <name type="scientific">Pogonophryne albipinna</name>
    <dbReference type="NCBI Taxonomy" id="1090488"/>
    <lineage>
        <taxon>Eukaryota</taxon>
        <taxon>Metazoa</taxon>
        <taxon>Chordata</taxon>
        <taxon>Craniata</taxon>
        <taxon>Vertebrata</taxon>
        <taxon>Euteleostomi</taxon>
        <taxon>Actinopterygii</taxon>
        <taxon>Neopterygii</taxon>
        <taxon>Teleostei</taxon>
        <taxon>Neoteleostei</taxon>
        <taxon>Acanthomorphata</taxon>
        <taxon>Eupercaria</taxon>
        <taxon>Perciformes</taxon>
        <taxon>Notothenioidei</taxon>
        <taxon>Pogonophryne</taxon>
    </lineage>
</organism>
<dbReference type="AlphaFoldDB" id="A0AAD6FBF6"/>
<feature type="non-terminal residue" evidence="1">
    <location>
        <position position="1"/>
    </location>
</feature>
<name>A0AAD6FBF6_9TELE</name>
<evidence type="ECO:0000313" key="1">
    <source>
        <dbReference type="EMBL" id="KAJ4928739.1"/>
    </source>
</evidence>